<comment type="caution">
    <text evidence="7">The sequence shown here is derived from an EMBL/GenBank/DDBJ whole genome shotgun (WGS) entry which is preliminary data.</text>
</comment>
<dbReference type="GO" id="GO:0005829">
    <property type="term" value="C:cytosol"/>
    <property type="evidence" value="ECO:0007669"/>
    <property type="project" value="InterPro"/>
</dbReference>
<keyword evidence="4" id="KW-0378">Hydrolase</keyword>
<evidence type="ECO:0000313" key="8">
    <source>
        <dbReference type="Proteomes" id="UP000580250"/>
    </source>
</evidence>
<evidence type="ECO:0000256" key="5">
    <source>
        <dbReference type="ARBA" id="ARBA00022807"/>
    </source>
</evidence>
<evidence type="ECO:0000256" key="6">
    <source>
        <dbReference type="SAM" id="MobiDB-lite"/>
    </source>
</evidence>
<dbReference type="EMBL" id="CAJEWN010000117">
    <property type="protein sequence ID" value="CAD2166410.1"/>
    <property type="molecule type" value="Genomic_DNA"/>
</dbReference>
<feature type="compositionally biased region" description="Acidic residues" evidence="6">
    <location>
        <begin position="472"/>
        <end position="484"/>
    </location>
</feature>
<evidence type="ECO:0000256" key="2">
    <source>
        <dbReference type="ARBA" id="ARBA00022490"/>
    </source>
</evidence>
<organism evidence="7 8">
    <name type="scientific">Meloidogyne enterolobii</name>
    <name type="common">Root-knot nematode worm</name>
    <name type="synonym">Meloidogyne mayaguensis</name>
    <dbReference type="NCBI Taxonomy" id="390850"/>
    <lineage>
        <taxon>Eukaryota</taxon>
        <taxon>Metazoa</taxon>
        <taxon>Ecdysozoa</taxon>
        <taxon>Nematoda</taxon>
        <taxon>Chromadorea</taxon>
        <taxon>Rhabditida</taxon>
        <taxon>Tylenchina</taxon>
        <taxon>Tylenchomorpha</taxon>
        <taxon>Tylenchoidea</taxon>
        <taxon>Meloidogynidae</taxon>
        <taxon>Meloidogyninae</taxon>
        <taxon>Meloidogyne</taxon>
    </lineage>
</organism>
<feature type="region of interest" description="Disordered" evidence="6">
    <location>
        <begin position="471"/>
        <end position="501"/>
    </location>
</feature>
<dbReference type="GO" id="GO:0016920">
    <property type="term" value="F:pyroglutamyl-peptidase activity"/>
    <property type="evidence" value="ECO:0007669"/>
    <property type="project" value="InterPro"/>
</dbReference>
<dbReference type="SUPFAM" id="SSF53182">
    <property type="entry name" value="Pyrrolidone carboxyl peptidase (pyroglutamate aminopeptidase)"/>
    <property type="match status" value="1"/>
</dbReference>
<accession>A0A6V7UVP7</accession>
<dbReference type="InterPro" id="IPR036440">
    <property type="entry name" value="Peptidase_C15-like_sf"/>
</dbReference>
<gene>
    <name evidence="7" type="ORF">MENT_LOCUS17817</name>
</gene>
<keyword evidence="3" id="KW-0645">Protease</keyword>
<dbReference type="Gene3D" id="3.40.630.20">
    <property type="entry name" value="Peptidase C15, pyroglutamyl peptidase I-like"/>
    <property type="match status" value="1"/>
</dbReference>
<dbReference type="PRINTS" id="PR00706">
    <property type="entry name" value="PYROGLUPTASE"/>
</dbReference>
<dbReference type="GO" id="GO:0006508">
    <property type="term" value="P:proteolysis"/>
    <property type="evidence" value="ECO:0007669"/>
    <property type="project" value="UniProtKB-KW"/>
</dbReference>
<evidence type="ECO:0000256" key="3">
    <source>
        <dbReference type="ARBA" id="ARBA00022670"/>
    </source>
</evidence>
<proteinExistence type="inferred from homology"/>
<evidence type="ECO:0000313" key="7">
    <source>
        <dbReference type="EMBL" id="CAD2166410.1"/>
    </source>
</evidence>
<evidence type="ECO:0000256" key="1">
    <source>
        <dbReference type="ARBA" id="ARBA00006641"/>
    </source>
</evidence>
<name>A0A6V7UVP7_MELEN</name>
<dbReference type="AlphaFoldDB" id="A0A6V7UVP7"/>
<keyword evidence="2" id="KW-0963">Cytoplasm</keyword>
<feature type="compositionally biased region" description="Basic and acidic residues" evidence="6">
    <location>
        <begin position="485"/>
        <end position="495"/>
    </location>
</feature>
<comment type="similarity">
    <text evidence="1">Belongs to the peptidase C15 family.</text>
</comment>
<dbReference type="PANTHER" id="PTHR23402:SF1">
    <property type="entry name" value="PYROGLUTAMYL-PEPTIDASE I"/>
    <property type="match status" value="1"/>
</dbReference>
<protein>
    <submittedName>
        <fullName evidence="7">Uncharacterized protein</fullName>
    </submittedName>
</protein>
<sequence length="501" mass="57265">MFINFNNYFDMFLLKFMSKIWMKITVTGFGPFDDYSTNPSSVVVNGLKDDFNFEGIELITRIVDVDYVEAKKCSEWACSKGSDFVVHVGVQPTPGKLMIESKSFKDGYISPDINGSVPLMNCCKPGTEEDSELDTCICCDDVKQFVMDSLSLEELPIEIEVSNNPGRYLCAYIFYCSLFATRGRSLFVHIPPFDDECTAELLILVLKQILIAIYKLYLNQNVNVQRVCSAFSMIIFVVFLREINLNFFFDLSLNKWEDGKKKAPTSPRGRRSSGNDDFFVSPPLKWSKREISSIDGDNIGINGTSEHFPTKLNGHIQENEVKKAIWLVRKPKNMPIEQLNGLRFSRKPKYSTQEFSMENEGNETSTKFECRLARPTCAMLHATSEETSNQKPKMIPGNFIRGTAWIGENLSIESCTSSSAATTSSEMSFLTGIDEFQDPEINKIQFHSIRRKPRLNLKKLKERLKPHGVLQIDEDEEEQDEEIQEDIKPNIEMMRKKQKLK</sequence>
<dbReference type="OrthoDB" id="407146at2759"/>
<dbReference type="Proteomes" id="UP000580250">
    <property type="component" value="Unassembled WGS sequence"/>
</dbReference>
<dbReference type="InterPro" id="IPR000816">
    <property type="entry name" value="Peptidase_C15"/>
</dbReference>
<reference evidence="7 8" key="1">
    <citation type="submission" date="2020-08" db="EMBL/GenBank/DDBJ databases">
        <authorList>
            <person name="Koutsovoulos G."/>
            <person name="Danchin GJ E."/>
        </authorList>
    </citation>
    <scope>NUCLEOTIDE SEQUENCE [LARGE SCALE GENOMIC DNA]</scope>
</reference>
<dbReference type="PANTHER" id="PTHR23402">
    <property type="entry name" value="PROTEASE FAMILY C15 PYROGLUTAMYL-PEPTIDASE I-RELATED"/>
    <property type="match status" value="1"/>
</dbReference>
<evidence type="ECO:0000256" key="4">
    <source>
        <dbReference type="ARBA" id="ARBA00022801"/>
    </source>
</evidence>
<dbReference type="InterPro" id="IPR016125">
    <property type="entry name" value="Peptidase_C15-like"/>
</dbReference>
<keyword evidence="5" id="KW-0788">Thiol protease</keyword>
<feature type="region of interest" description="Disordered" evidence="6">
    <location>
        <begin position="259"/>
        <end position="281"/>
    </location>
</feature>
<dbReference type="Pfam" id="PF01470">
    <property type="entry name" value="Peptidase_C15"/>
    <property type="match status" value="1"/>
</dbReference>